<dbReference type="InterPro" id="IPR018958">
    <property type="entry name" value="Knr4/Smi1-like_dom"/>
</dbReference>
<name>A0ABW7IJ30_9VIBR</name>
<dbReference type="RefSeq" id="WP_394629286.1">
    <property type="nucleotide sequence ID" value="NZ_JBIHSF010000008.1"/>
</dbReference>
<evidence type="ECO:0000313" key="2">
    <source>
        <dbReference type="EMBL" id="MFH0261397.1"/>
    </source>
</evidence>
<proteinExistence type="predicted"/>
<dbReference type="Gene3D" id="3.40.1580.10">
    <property type="entry name" value="SMI1/KNR4-like"/>
    <property type="match status" value="1"/>
</dbReference>
<reference evidence="2 3" key="1">
    <citation type="submission" date="2024-10" db="EMBL/GenBank/DDBJ databases">
        <authorList>
            <person name="Yibar A."/>
            <person name="Saticioglu I.B."/>
            <person name="Duman M."/>
            <person name="Ajmi N."/>
            <person name="Gurler F."/>
            <person name="Ay H."/>
            <person name="Onuk E."/>
            <person name="Guler S."/>
            <person name="Romalde J.L."/>
        </authorList>
    </citation>
    <scope>NUCLEOTIDE SEQUENCE [LARGE SCALE GENOMIC DNA]</scope>
    <source>
        <strain evidence="2 3">1-TCBS-B</strain>
    </source>
</reference>
<sequence length="119" mass="13635">MFKTITDAQLDEAQEILGFEFPHEYIEFIKSGYDLGDAPIEALEILNPPSYANIFETLKNAREYYDLAVELLPICEDNSDYYCLNLSGEVVFWSHNGVTGEKWANVADWRAQMIAESEE</sequence>
<protein>
    <submittedName>
        <fullName evidence="2">SMI1/KNR4 family protein</fullName>
    </submittedName>
</protein>
<comment type="caution">
    <text evidence="2">The sequence shown here is derived from an EMBL/GenBank/DDBJ whole genome shotgun (WGS) entry which is preliminary data.</text>
</comment>
<feature type="domain" description="Knr4/Smi1-like" evidence="1">
    <location>
        <begin position="4"/>
        <end position="112"/>
    </location>
</feature>
<dbReference type="InterPro" id="IPR037883">
    <property type="entry name" value="Knr4/Smi1-like_sf"/>
</dbReference>
<dbReference type="SUPFAM" id="SSF160631">
    <property type="entry name" value="SMI1/KNR4-like"/>
    <property type="match status" value="1"/>
</dbReference>
<gene>
    <name evidence="2" type="ORF">ACGRH2_13400</name>
</gene>
<dbReference type="SMART" id="SM00860">
    <property type="entry name" value="SMI1_KNR4"/>
    <property type="match status" value="1"/>
</dbReference>
<evidence type="ECO:0000313" key="3">
    <source>
        <dbReference type="Proteomes" id="UP001607125"/>
    </source>
</evidence>
<keyword evidence="3" id="KW-1185">Reference proteome</keyword>
<organism evidence="2 3">
    <name type="scientific">Vibrio barjaei</name>
    <dbReference type="NCBI Taxonomy" id="1676683"/>
    <lineage>
        <taxon>Bacteria</taxon>
        <taxon>Pseudomonadati</taxon>
        <taxon>Pseudomonadota</taxon>
        <taxon>Gammaproteobacteria</taxon>
        <taxon>Vibrionales</taxon>
        <taxon>Vibrionaceae</taxon>
        <taxon>Vibrio</taxon>
    </lineage>
</organism>
<accession>A0ABW7IJ30</accession>
<dbReference type="Pfam" id="PF14567">
    <property type="entry name" value="SUKH_5"/>
    <property type="match status" value="1"/>
</dbReference>
<dbReference type="EMBL" id="JBIHSF010000008">
    <property type="protein sequence ID" value="MFH0261397.1"/>
    <property type="molecule type" value="Genomic_DNA"/>
</dbReference>
<dbReference type="Proteomes" id="UP001607125">
    <property type="component" value="Unassembled WGS sequence"/>
</dbReference>
<evidence type="ECO:0000259" key="1">
    <source>
        <dbReference type="SMART" id="SM00860"/>
    </source>
</evidence>